<gene>
    <name evidence="2" type="ORF">CSO01_23520</name>
</gene>
<evidence type="ECO:0000313" key="3">
    <source>
        <dbReference type="Proteomes" id="UP000321798"/>
    </source>
</evidence>
<dbReference type="OrthoDB" id="8593648at2"/>
<feature type="domain" description="N-acetyltransferase" evidence="1">
    <location>
        <begin position="65"/>
        <end position="201"/>
    </location>
</feature>
<dbReference type="InterPro" id="IPR051822">
    <property type="entry name" value="Glycosyl_Hydrolase_84"/>
</dbReference>
<protein>
    <submittedName>
        <fullName evidence="2">N-acetyltransferase</fullName>
    </submittedName>
</protein>
<dbReference type="Proteomes" id="UP000321798">
    <property type="component" value="Unassembled WGS sequence"/>
</dbReference>
<evidence type="ECO:0000259" key="1">
    <source>
        <dbReference type="PROSITE" id="PS51186"/>
    </source>
</evidence>
<dbReference type="AlphaFoldDB" id="A0A512PEJ8"/>
<dbReference type="GO" id="GO:0016747">
    <property type="term" value="F:acyltransferase activity, transferring groups other than amino-acyl groups"/>
    <property type="evidence" value="ECO:0007669"/>
    <property type="project" value="InterPro"/>
</dbReference>
<name>A0A512PEJ8_9CELL</name>
<evidence type="ECO:0000313" key="2">
    <source>
        <dbReference type="EMBL" id="GEP69637.1"/>
    </source>
</evidence>
<dbReference type="PANTHER" id="PTHR13170">
    <property type="entry name" value="O-GLCNACASE"/>
    <property type="match status" value="1"/>
</dbReference>
<organism evidence="2 3">
    <name type="scientific">Cellulomonas soli</name>
    <dbReference type="NCBI Taxonomy" id="931535"/>
    <lineage>
        <taxon>Bacteria</taxon>
        <taxon>Bacillati</taxon>
        <taxon>Actinomycetota</taxon>
        <taxon>Actinomycetes</taxon>
        <taxon>Micrococcales</taxon>
        <taxon>Cellulomonadaceae</taxon>
        <taxon>Cellulomonas</taxon>
    </lineage>
</organism>
<dbReference type="Pfam" id="PF00583">
    <property type="entry name" value="Acetyltransf_1"/>
    <property type="match status" value="1"/>
</dbReference>
<proteinExistence type="predicted"/>
<dbReference type="PANTHER" id="PTHR13170:SF16">
    <property type="entry name" value="PROTEIN O-GLCNACASE"/>
    <property type="match status" value="1"/>
</dbReference>
<dbReference type="InterPro" id="IPR000182">
    <property type="entry name" value="GNAT_dom"/>
</dbReference>
<reference evidence="2 3" key="1">
    <citation type="submission" date="2019-07" db="EMBL/GenBank/DDBJ databases">
        <title>Whole genome shotgun sequence of Cellulomonas soli NBRC 109434.</title>
        <authorList>
            <person name="Hosoyama A."/>
            <person name="Uohara A."/>
            <person name="Ohji S."/>
            <person name="Ichikawa N."/>
        </authorList>
    </citation>
    <scope>NUCLEOTIDE SEQUENCE [LARGE SCALE GENOMIC DNA]</scope>
    <source>
        <strain evidence="2 3">NBRC 109434</strain>
    </source>
</reference>
<sequence>MAAALRPFHPSDLPGMYRLCLLTGAAGGDASARYRNPDLLAHVYCGPYPVADPGLTFVVADEDGVGGYVVATADTVPFEEWMERRWWPALRVQHPPMADPGDGTEDHVLVERLHAWRPTPDPLYEEFPAHLHVDLLPRLQGQGWGRRLIGRLVDELRERGVPGLHLGVDGRNGGALAFYERLGFRQARVHEWGFTLTLDLR</sequence>
<dbReference type="SUPFAM" id="SSF55729">
    <property type="entry name" value="Acyl-CoA N-acyltransferases (Nat)"/>
    <property type="match status" value="1"/>
</dbReference>
<keyword evidence="2" id="KW-0808">Transferase</keyword>
<dbReference type="Gene3D" id="3.40.630.30">
    <property type="match status" value="1"/>
</dbReference>
<accession>A0A512PEJ8</accession>
<dbReference type="InterPro" id="IPR016181">
    <property type="entry name" value="Acyl_CoA_acyltransferase"/>
</dbReference>
<dbReference type="PROSITE" id="PS51186">
    <property type="entry name" value="GNAT"/>
    <property type="match status" value="1"/>
</dbReference>
<dbReference type="CDD" id="cd04301">
    <property type="entry name" value="NAT_SF"/>
    <property type="match status" value="1"/>
</dbReference>
<keyword evidence="3" id="KW-1185">Reference proteome</keyword>
<comment type="caution">
    <text evidence="2">The sequence shown here is derived from an EMBL/GenBank/DDBJ whole genome shotgun (WGS) entry which is preliminary data.</text>
</comment>
<dbReference type="EMBL" id="BKAL01000007">
    <property type="protein sequence ID" value="GEP69637.1"/>
    <property type="molecule type" value="Genomic_DNA"/>
</dbReference>
<dbReference type="RefSeq" id="WP_146953383.1">
    <property type="nucleotide sequence ID" value="NZ_BAABBJ010000007.1"/>
</dbReference>